<dbReference type="CDD" id="cd00085">
    <property type="entry name" value="HNHc"/>
    <property type="match status" value="1"/>
</dbReference>
<comment type="caution">
    <text evidence="2">The sequence shown here is derived from an EMBL/GenBank/DDBJ whole genome shotgun (WGS) entry which is preliminary data.</text>
</comment>
<accession>A0A9Q2S920</accession>
<name>A0A9Q2S920_RHOHA</name>
<keyword evidence="2" id="KW-0540">Nuclease</keyword>
<dbReference type="SMART" id="SM00507">
    <property type="entry name" value="HNHc"/>
    <property type="match status" value="1"/>
</dbReference>
<organism evidence="2 3">
    <name type="scientific">Rhodococcus hoagii</name>
    <name type="common">Corynebacterium equii</name>
    <dbReference type="NCBI Taxonomy" id="43767"/>
    <lineage>
        <taxon>Bacteria</taxon>
        <taxon>Bacillati</taxon>
        <taxon>Actinomycetota</taxon>
        <taxon>Actinomycetes</taxon>
        <taxon>Mycobacteriales</taxon>
        <taxon>Nocardiaceae</taxon>
        <taxon>Prescottella</taxon>
    </lineage>
</organism>
<keyword evidence="2" id="KW-0255">Endonuclease</keyword>
<protein>
    <submittedName>
        <fullName evidence="2">HNH endonuclease</fullName>
    </submittedName>
</protein>
<feature type="domain" description="HNH nuclease" evidence="1">
    <location>
        <begin position="38"/>
        <end position="95"/>
    </location>
</feature>
<dbReference type="Gene3D" id="1.10.30.50">
    <property type="match status" value="1"/>
</dbReference>
<dbReference type="EMBL" id="WUXR01000017">
    <property type="protein sequence ID" value="MBM4567975.1"/>
    <property type="molecule type" value="Genomic_DNA"/>
</dbReference>
<sequence length="113" mass="12711">MPTAPPRVCPKCRKAHSNPRGCPRCRPAWQGSSWTGGSTRRWRNLRADHLAEHPFCQWPGCRRLAVDVDHRVNLAAGGERYDPANLQSLCKPHHDVKTRAEAQAGRNDDPPPF</sequence>
<reference evidence="2" key="1">
    <citation type="submission" date="2019-11" db="EMBL/GenBank/DDBJ databases">
        <title>Spread of Macrolides and rifampicin resistant Rhodococcus equi in clinical isolates in the USA.</title>
        <authorList>
            <person name="Alvarez-Narvaez S."/>
            <person name="Huber L."/>
            <person name="Cohen N.D."/>
            <person name="Slovis N."/>
            <person name="Greiter M."/>
            <person name="Giguere S."/>
            <person name="Hart K."/>
        </authorList>
    </citation>
    <scope>NUCLEOTIDE SEQUENCE</scope>
    <source>
        <strain evidence="2">Lh_17</strain>
    </source>
</reference>
<dbReference type="GO" id="GO:0004519">
    <property type="term" value="F:endonuclease activity"/>
    <property type="evidence" value="ECO:0007669"/>
    <property type="project" value="UniProtKB-KW"/>
</dbReference>
<dbReference type="Proteomes" id="UP000808906">
    <property type="component" value="Unassembled WGS sequence"/>
</dbReference>
<proteinExistence type="predicted"/>
<keyword evidence="2" id="KW-0378">Hydrolase</keyword>
<evidence type="ECO:0000259" key="1">
    <source>
        <dbReference type="SMART" id="SM00507"/>
    </source>
</evidence>
<dbReference type="InterPro" id="IPR003615">
    <property type="entry name" value="HNH_nuc"/>
</dbReference>
<dbReference type="AlphaFoldDB" id="A0A9Q2S920"/>
<evidence type="ECO:0000313" key="3">
    <source>
        <dbReference type="Proteomes" id="UP000808906"/>
    </source>
</evidence>
<gene>
    <name evidence="2" type="ORF">GS441_21910</name>
</gene>
<evidence type="ECO:0000313" key="2">
    <source>
        <dbReference type="EMBL" id="MBM4567975.1"/>
    </source>
</evidence>